<evidence type="ECO:0000313" key="1">
    <source>
        <dbReference type="EMBL" id="RKT69421.1"/>
    </source>
</evidence>
<dbReference type="AlphaFoldDB" id="A0A495X524"/>
<proteinExistence type="predicted"/>
<sequence>MKAFRTSPKPVMVAAEVLDVDDAIAEEVLSRFVEAGYLEITDRDADGDNWWFTTVRGNALAAASFSKPITRATATRNLEGLLDRVRAYNADRTKPYSITHVTVFGSYLDESQDRLGDLDVAIEVVRRLPHDEFTQRRDALTAAADRYFGSYVERLLYPLRQLVLYLRDRKSTISITSEDISQLTDRMSVVYDIKTDKEAEQPHEGATVEPLA</sequence>
<evidence type="ECO:0000313" key="2">
    <source>
        <dbReference type="Proteomes" id="UP000272729"/>
    </source>
</evidence>
<comment type="caution">
    <text evidence="1">The sequence shown here is derived from an EMBL/GenBank/DDBJ whole genome shotgun (WGS) entry which is preliminary data.</text>
</comment>
<gene>
    <name evidence="1" type="ORF">DFJ66_2643</name>
</gene>
<protein>
    <submittedName>
        <fullName evidence="1">Uncharacterized protein</fullName>
    </submittedName>
</protein>
<keyword evidence="2" id="KW-1185">Reference proteome</keyword>
<accession>A0A495X524</accession>
<organism evidence="1 2">
    <name type="scientific">Saccharothrix variisporea</name>
    <dbReference type="NCBI Taxonomy" id="543527"/>
    <lineage>
        <taxon>Bacteria</taxon>
        <taxon>Bacillati</taxon>
        <taxon>Actinomycetota</taxon>
        <taxon>Actinomycetes</taxon>
        <taxon>Pseudonocardiales</taxon>
        <taxon>Pseudonocardiaceae</taxon>
        <taxon>Saccharothrix</taxon>
    </lineage>
</organism>
<reference evidence="1 2" key="1">
    <citation type="submission" date="2018-10" db="EMBL/GenBank/DDBJ databases">
        <title>Sequencing the genomes of 1000 actinobacteria strains.</title>
        <authorList>
            <person name="Klenk H.-P."/>
        </authorList>
    </citation>
    <scope>NUCLEOTIDE SEQUENCE [LARGE SCALE GENOMIC DNA]</scope>
    <source>
        <strain evidence="1 2">DSM 43911</strain>
    </source>
</reference>
<name>A0A495X524_9PSEU</name>
<dbReference type="EMBL" id="RBXR01000001">
    <property type="protein sequence ID" value="RKT69421.1"/>
    <property type="molecule type" value="Genomic_DNA"/>
</dbReference>
<dbReference type="Proteomes" id="UP000272729">
    <property type="component" value="Unassembled WGS sequence"/>
</dbReference>